<keyword evidence="2" id="KW-1003">Cell membrane</keyword>
<evidence type="ECO:0000256" key="4">
    <source>
        <dbReference type="ARBA" id="ARBA00022989"/>
    </source>
</evidence>
<feature type="transmembrane region" description="Helical" evidence="8">
    <location>
        <begin position="422"/>
        <end position="448"/>
    </location>
</feature>
<reference evidence="9" key="1">
    <citation type="submission" date="2021-12" db="EMBL/GenBank/DDBJ databases">
        <authorList>
            <person name="King R."/>
        </authorList>
    </citation>
    <scope>NUCLEOTIDE SEQUENCE</scope>
</reference>
<dbReference type="Proteomes" id="UP001152759">
    <property type="component" value="Chromosome 9"/>
</dbReference>
<name>A0A9P0FAQ0_BEMTA</name>
<dbReference type="InterPro" id="IPR052192">
    <property type="entry name" value="Insect_Ionotropic_Sensory_Rcpt"/>
</dbReference>
<keyword evidence="10" id="KW-1185">Reference proteome</keyword>
<keyword evidence="4 8" id="KW-1133">Transmembrane helix</keyword>
<keyword evidence="6" id="KW-0675">Receptor</keyword>
<protein>
    <recommendedName>
        <fullName evidence="11">Ionotropic receptor</fullName>
    </recommendedName>
</protein>
<evidence type="ECO:0000256" key="2">
    <source>
        <dbReference type="ARBA" id="ARBA00022475"/>
    </source>
</evidence>
<feature type="transmembrane region" description="Helical" evidence="8">
    <location>
        <begin position="721"/>
        <end position="743"/>
    </location>
</feature>
<evidence type="ECO:0000256" key="5">
    <source>
        <dbReference type="ARBA" id="ARBA00023136"/>
    </source>
</evidence>
<evidence type="ECO:0000256" key="7">
    <source>
        <dbReference type="ARBA" id="ARBA00023180"/>
    </source>
</evidence>
<dbReference type="GO" id="GO:0005886">
    <property type="term" value="C:plasma membrane"/>
    <property type="evidence" value="ECO:0007669"/>
    <property type="project" value="UniProtKB-SubCell"/>
</dbReference>
<evidence type="ECO:0000256" key="1">
    <source>
        <dbReference type="ARBA" id="ARBA00004651"/>
    </source>
</evidence>
<keyword evidence="3 8" id="KW-0812">Transmembrane</keyword>
<dbReference type="PANTHER" id="PTHR42643:SF38">
    <property type="entry name" value="IONOTROPIC RECEPTOR 100A"/>
    <property type="match status" value="1"/>
</dbReference>
<evidence type="ECO:0000256" key="3">
    <source>
        <dbReference type="ARBA" id="ARBA00022692"/>
    </source>
</evidence>
<comment type="subcellular location">
    <subcellularLocation>
        <location evidence="1">Cell membrane</location>
        <topology evidence="1">Multi-pass membrane protein</topology>
    </subcellularLocation>
</comment>
<sequence length="792" mass="91815">MSLFGCKYYSLLTILCFWPREVALLPHSSTHALKNHINLLTKICPLVLERSKHKLIHVTTIHPEFDSTALIHNLHNALIPTLHANSVQPMGPQFIETEPKTMLFILDNFNNILNLILGSQNFGKVDTAATSFRVPKNASESLVGEQEAFNLPTFCIHLEVELKLIFMNPTSPCDENFTISDIQLQEDSHLSESLFDQVRGLSQNNVWNSRNYLIFYVASAFQVPQILEENSHGAVDRIYSLRYVFRFMWRMFKGQKTLICLREACYRYDPFFEKIQEYVKGGEDVFFDFSWHSMNDKPLTYSMVDLEPFSLDYGLKDYCAANTVVPFLIAILHVAASRNCRLHQFSDDVHFIKDPFSSLDTLTHLEHLELGLKYGVDLHVTGIGLGNLANLRDFDVTPTTESCQLTFRLPRKGYVPQDVVPFYSFSLTVWIFITVTLLIFALVHYTLVITYINMFCRSDAGESMLGHELFPTLMTIYRYALGIGQPRLIMVELMVGKIVFLIVVFSMMILITLFQSGMFSLLSSRVRYRDIDTFKDIEDSEFVLQSSCIEIDAQFLGDESEFGWIRQKLTDSFKFICEKYYTLSLFIDDDDDILLNETLIDTDEKNLVTREVDAMLKSDAFLTRMSTKYTELNDLVYKHHSTKKEYEFHIARERLLSYPFMYFMPRNGFYREVLNDALFRLMETGILYLEIAETTPVDFSKYRARENDDEARPFTLTDLRLAFFLLFIGWALAENVLSHNYLLPQRRQHHFFKLKNFFVCKRSDFSGHLIMTRFPPDPPGSNQVNPPDFGAI</sequence>
<dbReference type="PANTHER" id="PTHR42643">
    <property type="entry name" value="IONOTROPIC RECEPTOR 20A-RELATED"/>
    <property type="match status" value="1"/>
</dbReference>
<keyword evidence="5 8" id="KW-0472">Membrane</keyword>
<evidence type="ECO:0000313" key="9">
    <source>
        <dbReference type="EMBL" id="CAH0395619.1"/>
    </source>
</evidence>
<evidence type="ECO:0000313" key="10">
    <source>
        <dbReference type="Proteomes" id="UP001152759"/>
    </source>
</evidence>
<organism evidence="9 10">
    <name type="scientific">Bemisia tabaci</name>
    <name type="common">Sweetpotato whitefly</name>
    <name type="synonym">Aleurodes tabaci</name>
    <dbReference type="NCBI Taxonomy" id="7038"/>
    <lineage>
        <taxon>Eukaryota</taxon>
        <taxon>Metazoa</taxon>
        <taxon>Ecdysozoa</taxon>
        <taxon>Arthropoda</taxon>
        <taxon>Hexapoda</taxon>
        <taxon>Insecta</taxon>
        <taxon>Pterygota</taxon>
        <taxon>Neoptera</taxon>
        <taxon>Paraneoptera</taxon>
        <taxon>Hemiptera</taxon>
        <taxon>Sternorrhyncha</taxon>
        <taxon>Aleyrodoidea</taxon>
        <taxon>Aleyrodidae</taxon>
        <taxon>Aleyrodinae</taxon>
        <taxon>Bemisia</taxon>
    </lineage>
</organism>
<dbReference type="AlphaFoldDB" id="A0A9P0FAQ0"/>
<gene>
    <name evidence="9" type="ORF">BEMITA_LOCUS13784</name>
</gene>
<dbReference type="EMBL" id="OU963870">
    <property type="protein sequence ID" value="CAH0395619.1"/>
    <property type="molecule type" value="Genomic_DNA"/>
</dbReference>
<keyword evidence="7" id="KW-0325">Glycoprotein</keyword>
<feature type="transmembrane region" description="Helical" evidence="8">
    <location>
        <begin position="498"/>
        <end position="522"/>
    </location>
</feature>
<evidence type="ECO:0000256" key="6">
    <source>
        <dbReference type="ARBA" id="ARBA00023170"/>
    </source>
</evidence>
<accession>A0A9P0FAQ0</accession>
<evidence type="ECO:0000256" key="8">
    <source>
        <dbReference type="SAM" id="Phobius"/>
    </source>
</evidence>
<proteinExistence type="predicted"/>
<evidence type="ECO:0008006" key="11">
    <source>
        <dbReference type="Google" id="ProtNLM"/>
    </source>
</evidence>